<protein>
    <submittedName>
        <fullName evidence="2">Membrane protein</fullName>
    </submittedName>
</protein>
<sequence length="255" mass="28030">MTMLAAIIFLSLVMAAAWWVQRLLRNAGWVDAFWTFGLGAAGIFVAVVAGEGPRRFIVAALIGAWAVRLGLHIVARSHGAAEDSRYAQFREEWGADFERRMFVFLQIQAAASAVLLVPILLAASSTRPLGWLDALALLIAAIAVLGEGIADRQLQAFRANPANHGKVCDHGLWGLSRHPNYVFEWLHWCVYPLLAIGAPWGVLALVGPALMFWLLVHVSGIPPLEAQMLRSRGDAYRAYQRRVSAFLPLPKGWSI</sequence>
<evidence type="ECO:0000256" key="1">
    <source>
        <dbReference type="SAM" id="Phobius"/>
    </source>
</evidence>
<dbReference type="Proteomes" id="UP000661507">
    <property type="component" value="Unassembled WGS sequence"/>
</dbReference>
<keyword evidence="1" id="KW-1133">Transmembrane helix</keyword>
<dbReference type="Gene3D" id="1.20.120.1630">
    <property type="match status" value="1"/>
</dbReference>
<organism evidence="2 3">
    <name type="scientific">Neoroseomonas lacus</name>
    <dbReference type="NCBI Taxonomy" id="287609"/>
    <lineage>
        <taxon>Bacteria</taxon>
        <taxon>Pseudomonadati</taxon>
        <taxon>Pseudomonadota</taxon>
        <taxon>Alphaproteobacteria</taxon>
        <taxon>Acetobacterales</taxon>
        <taxon>Acetobacteraceae</taxon>
        <taxon>Neoroseomonas</taxon>
    </lineage>
</organism>
<dbReference type="EMBL" id="BMKW01000001">
    <property type="protein sequence ID" value="GGJ01368.1"/>
    <property type="molecule type" value="Genomic_DNA"/>
</dbReference>
<feature type="transmembrane region" description="Helical" evidence="1">
    <location>
        <begin position="101"/>
        <end position="123"/>
    </location>
</feature>
<evidence type="ECO:0000313" key="2">
    <source>
        <dbReference type="EMBL" id="GGJ01368.1"/>
    </source>
</evidence>
<name>A0A917K622_9PROT</name>
<dbReference type="InterPro" id="IPR010721">
    <property type="entry name" value="UstE-like"/>
</dbReference>
<evidence type="ECO:0000313" key="3">
    <source>
        <dbReference type="Proteomes" id="UP000661507"/>
    </source>
</evidence>
<feature type="transmembrane region" description="Helical" evidence="1">
    <location>
        <begin position="185"/>
        <end position="216"/>
    </location>
</feature>
<accession>A0A917K622</accession>
<keyword evidence="1" id="KW-0812">Transmembrane</keyword>
<dbReference type="Pfam" id="PF06966">
    <property type="entry name" value="DUF1295"/>
    <property type="match status" value="1"/>
</dbReference>
<gene>
    <name evidence="2" type="ORF">GCM10011320_05260</name>
</gene>
<dbReference type="PANTHER" id="PTHR32251">
    <property type="entry name" value="3-OXO-5-ALPHA-STEROID 4-DEHYDROGENASE"/>
    <property type="match status" value="1"/>
</dbReference>
<feature type="transmembrane region" description="Helical" evidence="1">
    <location>
        <begin position="27"/>
        <end position="49"/>
    </location>
</feature>
<comment type="caution">
    <text evidence="2">The sequence shown here is derived from an EMBL/GenBank/DDBJ whole genome shotgun (WGS) entry which is preliminary data.</text>
</comment>
<dbReference type="GO" id="GO:0016020">
    <property type="term" value="C:membrane"/>
    <property type="evidence" value="ECO:0007669"/>
    <property type="project" value="TreeGrafter"/>
</dbReference>
<dbReference type="PANTHER" id="PTHR32251:SF17">
    <property type="entry name" value="STEROID 5-ALPHA REDUCTASE C-TERMINAL DOMAIN-CONTAINING PROTEIN"/>
    <property type="match status" value="1"/>
</dbReference>
<dbReference type="AlphaFoldDB" id="A0A917K622"/>
<proteinExistence type="predicted"/>
<reference evidence="2" key="2">
    <citation type="submission" date="2020-09" db="EMBL/GenBank/DDBJ databases">
        <authorList>
            <person name="Sun Q."/>
            <person name="Zhou Y."/>
        </authorList>
    </citation>
    <scope>NUCLEOTIDE SEQUENCE</scope>
    <source>
        <strain evidence="2">CGMCC 1.3617</strain>
    </source>
</reference>
<keyword evidence="1" id="KW-0472">Membrane</keyword>
<keyword evidence="3" id="KW-1185">Reference proteome</keyword>
<reference evidence="2" key="1">
    <citation type="journal article" date="2014" name="Int. J. Syst. Evol. Microbiol.">
        <title>Complete genome sequence of Corynebacterium casei LMG S-19264T (=DSM 44701T), isolated from a smear-ripened cheese.</title>
        <authorList>
            <consortium name="US DOE Joint Genome Institute (JGI-PGF)"/>
            <person name="Walter F."/>
            <person name="Albersmeier A."/>
            <person name="Kalinowski J."/>
            <person name="Ruckert C."/>
        </authorList>
    </citation>
    <scope>NUCLEOTIDE SEQUENCE</scope>
    <source>
        <strain evidence="2">CGMCC 1.3617</strain>
    </source>
</reference>
<feature type="transmembrane region" description="Helical" evidence="1">
    <location>
        <begin position="56"/>
        <end position="75"/>
    </location>
</feature>
<feature type="transmembrane region" description="Helical" evidence="1">
    <location>
        <begin position="130"/>
        <end position="150"/>
    </location>
</feature>